<proteinExistence type="predicted"/>
<name>A0A8J3MU02_9CHLR</name>
<dbReference type="AlphaFoldDB" id="A0A8J3MU02"/>
<protein>
    <submittedName>
        <fullName evidence="1">Uncharacterized protein</fullName>
    </submittedName>
</protein>
<gene>
    <name evidence="1" type="ORF">KSX_69100</name>
</gene>
<evidence type="ECO:0000313" key="1">
    <source>
        <dbReference type="EMBL" id="GHO48747.1"/>
    </source>
</evidence>
<reference evidence="1" key="1">
    <citation type="submission" date="2020-10" db="EMBL/GenBank/DDBJ databases">
        <title>Taxonomic study of unclassified bacteria belonging to the class Ktedonobacteria.</title>
        <authorList>
            <person name="Yabe S."/>
            <person name="Wang C.M."/>
            <person name="Zheng Y."/>
            <person name="Sakai Y."/>
            <person name="Cavaletti L."/>
            <person name="Monciardini P."/>
            <person name="Donadio S."/>
        </authorList>
    </citation>
    <scope>NUCLEOTIDE SEQUENCE</scope>
    <source>
        <strain evidence="1">SOSP1-1</strain>
    </source>
</reference>
<accession>A0A8J3MU02</accession>
<dbReference type="RefSeq" id="WP_220197922.1">
    <property type="nucleotide sequence ID" value="NZ_BNJF01000004.1"/>
</dbReference>
<sequence length="86" mass="10187">MEDTLLCAIGLSWHWDFEGLNTTPRRYRQMLARLFSTQDFIEFDTTEPNIMMEPTNVLLVRIGKRVAPRQVEKFRRVIQRSPALCM</sequence>
<dbReference type="Gene3D" id="3.40.630.30">
    <property type="match status" value="1"/>
</dbReference>
<dbReference type="Proteomes" id="UP000612362">
    <property type="component" value="Unassembled WGS sequence"/>
</dbReference>
<dbReference type="EMBL" id="BNJF01000004">
    <property type="protein sequence ID" value="GHO48747.1"/>
    <property type="molecule type" value="Genomic_DNA"/>
</dbReference>
<organism evidence="1 2">
    <name type="scientific">Ktedonospora formicarum</name>
    <dbReference type="NCBI Taxonomy" id="2778364"/>
    <lineage>
        <taxon>Bacteria</taxon>
        <taxon>Bacillati</taxon>
        <taxon>Chloroflexota</taxon>
        <taxon>Ktedonobacteria</taxon>
        <taxon>Ktedonobacterales</taxon>
        <taxon>Ktedonobacteraceae</taxon>
        <taxon>Ktedonospora</taxon>
    </lineage>
</organism>
<comment type="caution">
    <text evidence="1">The sequence shown here is derived from an EMBL/GenBank/DDBJ whole genome shotgun (WGS) entry which is preliminary data.</text>
</comment>
<keyword evidence="2" id="KW-1185">Reference proteome</keyword>
<evidence type="ECO:0000313" key="2">
    <source>
        <dbReference type="Proteomes" id="UP000612362"/>
    </source>
</evidence>